<evidence type="ECO:0000256" key="2">
    <source>
        <dbReference type="SAM" id="MobiDB-lite"/>
    </source>
</evidence>
<evidence type="ECO:0000259" key="3">
    <source>
        <dbReference type="Pfam" id="PF05532"/>
    </source>
</evidence>
<dbReference type="Pfam" id="PF05532">
    <property type="entry name" value="CsbD"/>
    <property type="match status" value="1"/>
</dbReference>
<evidence type="ECO:0000313" key="4">
    <source>
        <dbReference type="EMBL" id="GAA2724575.1"/>
    </source>
</evidence>
<accession>A0ABN3U5B1</accession>
<dbReference type="InterPro" id="IPR036629">
    <property type="entry name" value="YjbJ_sf"/>
</dbReference>
<organism evidence="4 5">
    <name type="scientific">Streptomyces luteosporeus</name>
    <dbReference type="NCBI Taxonomy" id="173856"/>
    <lineage>
        <taxon>Bacteria</taxon>
        <taxon>Bacillati</taxon>
        <taxon>Actinomycetota</taxon>
        <taxon>Actinomycetes</taxon>
        <taxon>Kitasatosporales</taxon>
        <taxon>Streptomycetaceae</taxon>
        <taxon>Streptomyces</taxon>
    </lineage>
</organism>
<dbReference type="EMBL" id="BAAASL010000026">
    <property type="protein sequence ID" value="GAA2724575.1"/>
    <property type="molecule type" value="Genomic_DNA"/>
</dbReference>
<dbReference type="SUPFAM" id="SSF69047">
    <property type="entry name" value="Hypothetical protein YjbJ"/>
    <property type="match status" value="1"/>
</dbReference>
<gene>
    <name evidence="4" type="ORF">GCM10010315_54760</name>
</gene>
<name>A0ABN3U5B1_9ACTN</name>
<feature type="compositionally biased region" description="Basic and acidic residues" evidence="2">
    <location>
        <begin position="29"/>
        <end position="57"/>
    </location>
</feature>
<dbReference type="InterPro" id="IPR008462">
    <property type="entry name" value="CsbD"/>
</dbReference>
<protein>
    <submittedName>
        <fullName evidence="4">CsbD family protein</fullName>
    </submittedName>
</protein>
<comment type="caution">
    <text evidence="4">The sequence shown here is derived from an EMBL/GenBank/DDBJ whole genome shotgun (WGS) entry which is preliminary data.</text>
</comment>
<evidence type="ECO:0000313" key="5">
    <source>
        <dbReference type="Proteomes" id="UP001500886"/>
    </source>
</evidence>
<feature type="compositionally biased region" description="Basic and acidic residues" evidence="2">
    <location>
        <begin position="1"/>
        <end position="20"/>
    </location>
</feature>
<dbReference type="RefSeq" id="WP_344439044.1">
    <property type="nucleotide sequence ID" value="NZ_BAAASL010000026.1"/>
</dbReference>
<sequence>MSAEKKARNLADKAKGKAKEAAGSLTGNDAKRARGKAEQSKADAKQAGEHAKDAFRH</sequence>
<feature type="region of interest" description="Disordered" evidence="2">
    <location>
        <begin position="1"/>
        <end position="57"/>
    </location>
</feature>
<proteinExistence type="inferred from homology"/>
<keyword evidence="5" id="KW-1185">Reference proteome</keyword>
<feature type="domain" description="CsbD-like" evidence="3">
    <location>
        <begin position="6"/>
        <end position="57"/>
    </location>
</feature>
<comment type="similarity">
    <text evidence="1">Belongs to the UPF0337 (CsbD) family.</text>
</comment>
<dbReference type="Proteomes" id="UP001500886">
    <property type="component" value="Unassembled WGS sequence"/>
</dbReference>
<reference evidence="4 5" key="1">
    <citation type="journal article" date="2019" name="Int. J. Syst. Evol. Microbiol.">
        <title>The Global Catalogue of Microorganisms (GCM) 10K type strain sequencing project: providing services to taxonomists for standard genome sequencing and annotation.</title>
        <authorList>
            <consortium name="The Broad Institute Genomics Platform"/>
            <consortium name="The Broad Institute Genome Sequencing Center for Infectious Disease"/>
            <person name="Wu L."/>
            <person name="Ma J."/>
        </authorList>
    </citation>
    <scope>NUCLEOTIDE SEQUENCE [LARGE SCALE GENOMIC DNA]</scope>
    <source>
        <strain evidence="4 5">JCM 4542</strain>
    </source>
</reference>
<evidence type="ECO:0000256" key="1">
    <source>
        <dbReference type="ARBA" id="ARBA00009129"/>
    </source>
</evidence>
<dbReference type="Gene3D" id="1.10.1470.10">
    <property type="entry name" value="YjbJ"/>
    <property type="match status" value="1"/>
</dbReference>